<organism evidence="1 2">
    <name type="scientific">Paenibacillus agricola</name>
    <dbReference type="NCBI Taxonomy" id="2716264"/>
    <lineage>
        <taxon>Bacteria</taxon>
        <taxon>Bacillati</taxon>
        <taxon>Bacillota</taxon>
        <taxon>Bacilli</taxon>
        <taxon>Bacillales</taxon>
        <taxon>Paenibacillaceae</taxon>
        <taxon>Paenibacillus</taxon>
    </lineage>
</organism>
<proteinExistence type="predicted"/>
<dbReference type="Pfam" id="PF20119">
    <property type="entry name" value="DUF6509"/>
    <property type="match status" value="1"/>
</dbReference>
<name>A0ABX0J863_9BACL</name>
<gene>
    <name evidence="1" type="ORF">G9U52_18365</name>
</gene>
<protein>
    <submittedName>
        <fullName evidence="1">Pullulanase</fullName>
    </submittedName>
</protein>
<dbReference type="EMBL" id="JAAOIW010000006">
    <property type="protein sequence ID" value="NHN31803.1"/>
    <property type="molecule type" value="Genomic_DNA"/>
</dbReference>
<sequence>MLTITGYSVELIKDPFGILTGKRYEWMLDIEVAEDDELHSDNGLYVRVIYVVEENKEGMVRYEIFEKTNDKYVDFELEDDEQAVIEAFCKDNLAEATK</sequence>
<accession>A0ABX0J863</accession>
<evidence type="ECO:0000313" key="2">
    <source>
        <dbReference type="Proteomes" id="UP001165962"/>
    </source>
</evidence>
<dbReference type="Proteomes" id="UP001165962">
    <property type="component" value="Unassembled WGS sequence"/>
</dbReference>
<dbReference type="RefSeq" id="WP_166152090.1">
    <property type="nucleotide sequence ID" value="NZ_JAAOIW010000006.1"/>
</dbReference>
<dbReference type="InterPro" id="IPR045424">
    <property type="entry name" value="DUF6509"/>
</dbReference>
<reference evidence="1" key="1">
    <citation type="submission" date="2020-03" db="EMBL/GenBank/DDBJ databases">
        <title>Draft sequencing of Paenibacilllus sp. S3N08.</title>
        <authorList>
            <person name="Kim D.-U."/>
        </authorList>
    </citation>
    <scope>NUCLEOTIDE SEQUENCE</scope>
    <source>
        <strain evidence="1">S3N08</strain>
    </source>
</reference>
<keyword evidence="2" id="KW-1185">Reference proteome</keyword>
<evidence type="ECO:0000313" key="1">
    <source>
        <dbReference type="EMBL" id="NHN31803.1"/>
    </source>
</evidence>
<comment type="caution">
    <text evidence="1">The sequence shown here is derived from an EMBL/GenBank/DDBJ whole genome shotgun (WGS) entry which is preliminary data.</text>
</comment>